<sequence>ISKVTEEKNTWIAPQSSCAVSERKESVSVDDSKDCAVFEAAAPAAERQPSLDDGDGWTTDFAPPLAAYAEL</sequence>
<protein>
    <submittedName>
        <fullName evidence="1">Uncharacterized protein</fullName>
    </submittedName>
</protein>
<dbReference type="Proteomes" id="UP001432027">
    <property type="component" value="Unassembled WGS sequence"/>
</dbReference>
<reference evidence="1" key="1">
    <citation type="submission" date="2023-10" db="EMBL/GenBank/DDBJ databases">
        <title>Genome assembly of Pristionchus species.</title>
        <authorList>
            <person name="Yoshida K."/>
            <person name="Sommer R.J."/>
        </authorList>
    </citation>
    <scope>NUCLEOTIDE SEQUENCE</scope>
    <source>
        <strain evidence="1">RS0144</strain>
    </source>
</reference>
<dbReference type="EMBL" id="BTSX01000001">
    <property type="protein sequence ID" value="GMS78421.1"/>
    <property type="molecule type" value="Genomic_DNA"/>
</dbReference>
<gene>
    <name evidence="1" type="ORF">PENTCL1PPCAC_596</name>
</gene>
<name>A0AAV5S6J2_9BILA</name>
<comment type="caution">
    <text evidence="1">The sequence shown here is derived from an EMBL/GenBank/DDBJ whole genome shotgun (WGS) entry which is preliminary data.</text>
</comment>
<organism evidence="1 2">
    <name type="scientific">Pristionchus entomophagus</name>
    <dbReference type="NCBI Taxonomy" id="358040"/>
    <lineage>
        <taxon>Eukaryota</taxon>
        <taxon>Metazoa</taxon>
        <taxon>Ecdysozoa</taxon>
        <taxon>Nematoda</taxon>
        <taxon>Chromadorea</taxon>
        <taxon>Rhabditida</taxon>
        <taxon>Rhabditina</taxon>
        <taxon>Diplogasteromorpha</taxon>
        <taxon>Diplogasteroidea</taxon>
        <taxon>Neodiplogasteridae</taxon>
        <taxon>Pristionchus</taxon>
    </lineage>
</organism>
<evidence type="ECO:0000313" key="1">
    <source>
        <dbReference type="EMBL" id="GMS78421.1"/>
    </source>
</evidence>
<accession>A0AAV5S6J2</accession>
<evidence type="ECO:0000313" key="2">
    <source>
        <dbReference type="Proteomes" id="UP001432027"/>
    </source>
</evidence>
<dbReference type="AlphaFoldDB" id="A0AAV5S6J2"/>
<keyword evidence="2" id="KW-1185">Reference proteome</keyword>
<proteinExistence type="predicted"/>
<feature type="non-terminal residue" evidence="1">
    <location>
        <position position="1"/>
    </location>
</feature>